<dbReference type="WBParaSite" id="TCNE_0001857301-mRNA-1">
    <property type="protein sequence ID" value="TCNE_0001857301-mRNA-1"/>
    <property type="gene ID" value="TCNE_0001857301"/>
</dbReference>
<name>A0A183VCU9_TOXCA</name>
<sequence>MLTGRSAGSSSILPAPALSVQKFCAPPPSAASLSTYGVVKPAGMKMQVDGRHGGTSLRKSRRRTRVRNPNSTFCASRSPPPSYSQPVVNHALAGLSVVWWEAAGNRTLVSAHAKRGLYH</sequence>
<dbReference type="AlphaFoldDB" id="A0A183VCU9"/>
<proteinExistence type="predicted"/>
<evidence type="ECO:0000313" key="3">
    <source>
        <dbReference type="Proteomes" id="UP000050794"/>
    </source>
</evidence>
<protein>
    <submittedName>
        <fullName evidence="4">Secreted protein</fullName>
    </submittedName>
</protein>
<reference evidence="4" key="1">
    <citation type="submission" date="2016-06" db="UniProtKB">
        <authorList>
            <consortium name="WormBaseParasite"/>
        </authorList>
    </citation>
    <scope>IDENTIFICATION</scope>
</reference>
<gene>
    <name evidence="2" type="ORF">TCNE_LOCUS18569</name>
</gene>
<dbReference type="EMBL" id="UYWY01025688">
    <property type="protein sequence ID" value="VDM49890.1"/>
    <property type="molecule type" value="Genomic_DNA"/>
</dbReference>
<evidence type="ECO:0000313" key="2">
    <source>
        <dbReference type="EMBL" id="VDM49890.1"/>
    </source>
</evidence>
<accession>A0A183VCU9</accession>
<dbReference type="Proteomes" id="UP000050794">
    <property type="component" value="Unassembled WGS sequence"/>
</dbReference>
<reference evidence="2 3" key="2">
    <citation type="submission" date="2018-11" db="EMBL/GenBank/DDBJ databases">
        <authorList>
            <consortium name="Pathogen Informatics"/>
        </authorList>
    </citation>
    <scope>NUCLEOTIDE SEQUENCE [LARGE SCALE GENOMIC DNA]</scope>
</reference>
<organism evidence="3 4">
    <name type="scientific">Toxocara canis</name>
    <name type="common">Canine roundworm</name>
    <dbReference type="NCBI Taxonomy" id="6265"/>
    <lineage>
        <taxon>Eukaryota</taxon>
        <taxon>Metazoa</taxon>
        <taxon>Ecdysozoa</taxon>
        <taxon>Nematoda</taxon>
        <taxon>Chromadorea</taxon>
        <taxon>Rhabditida</taxon>
        <taxon>Spirurina</taxon>
        <taxon>Ascaridomorpha</taxon>
        <taxon>Ascaridoidea</taxon>
        <taxon>Toxocaridae</taxon>
        <taxon>Toxocara</taxon>
    </lineage>
</organism>
<evidence type="ECO:0000256" key="1">
    <source>
        <dbReference type="SAM" id="MobiDB-lite"/>
    </source>
</evidence>
<keyword evidence="3" id="KW-1185">Reference proteome</keyword>
<evidence type="ECO:0000313" key="4">
    <source>
        <dbReference type="WBParaSite" id="TCNE_0001857301-mRNA-1"/>
    </source>
</evidence>
<feature type="region of interest" description="Disordered" evidence="1">
    <location>
        <begin position="46"/>
        <end position="83"/>
    </location>
</feature>